<protein>
    <submittedName>
        <fullName evidence="1">9693_t:CDS:1</fullName>
    </submittedName>
</protein>
<comment type="caution">
    <text evidence="1">The sequence shown here is derived from an EMBL/GenBank/DDBJ whole genome shotgun (WGS) entry which is preliminary data.</text>
</comment>
<keyword evidence="2" id="KW-1185">Reference proteome</keyword>
<proteinExistence type="predicted"/>
<evidence type="ECO:0000313" key="2">
    <source>
        <dbReference type="Proteomes" id="UP000789860"/>
    </source>
</evidence>
<reference evidence="1" key="1">
    <citation type="submission" date="2021-06" db="EMBL/GenBank/DDBJ databases">
        <authorList>
            <person name="Kallberg Y."/>
            <person name="Tangrot J."/>
            <person name="Rosling A."/>
        </authorList>
    </citation>
    <scope>NUCLEOTIDE SEQUENCE</scope>
    <source>
        <strain evidence="1">AU212A</strain>
    </source>
</reference>
<organism evidence="1 2">
    <name type="scientific">Scutellospora calospora</name>
    <dbReference type="NCBI Taxonomy" id="85575"/>
    <lineage>
        <taxon>Eukaryota</taxon>
        <taxon>Fungi</taxon>
        <taxon>Fungi incertae sedis</taxon>
        <taxon>Mucoromycota</taxon>
        <taxon>Glomeromycotina</taxon>
        <taxon>Glomeromycetes</taxon>
        <taxon>Diversisporales</taxon>
        <taxon>Gigasporaceae</taxon>
        <taxon>Scutellospora</taxon>
    </lineage>
</organism>
<feature type="non-terminal residue" evidence="1">
    <location>
        <position position="1"/>
    </location>
</feature>
<sequence>KSAPPKSTQIKHASQTISVNSIPVKSTPVNSAPNATVNNELPKATNVESTPASATSSLVMPTSCPQPVKNSGGTPKRFIVKLSSQSAADKHLSILKNCFNKTIEDNPTKSNKNNTNTAKSNKDRVKTINIGKFSGYIVSIDPEHIKYLAGLEGFEDYEEDSEVKLTYDFGCDFYNEPTDFSSLEIYNLDRIDQPNLPLDGFYNFPISSGQGVNVYVIDSGIRIDHVDFNGRATWGATFCSGSITCPDTDDHGHGTHVAGTIGGSYLGVAKNVNLIAVKAFTYLGTGYVSDTITALEYVSYEHDNSDNKNTVINMSLGSPKSAIENYVIDQMTEKGIHCIVAAGNSHDDACKYSPASASTAITVGATSYSDDSVTSFSNYGSCVSLFAPGLNVRSAWNTAPNAVNVISGTSQATPHVALIIGQIGNMPPSDMKDLITSMTSNDVISGLDGSSPNKLLQVPSSSNCASSMSLNNYTSTQPDLVPI</sequence>
<evidence type="ECO:0000313" key="1">
    <source>
        <dbReference type="EMBL" id="CAG8553142.1"/>
    </source>
</evidence>
<gene>
    <name evidence="1" type="ORF">SCALOS_LOCUS5253</name>
</gene>
<accession>A0ACA9LVK3</accession>
<dbReference type="EMBL" id="CAJVPM010008213">
    <property type="protein sequence ID" value="CAG8553142.1"/>
    <property type="molecule type" value="Genomic_DNA"/>
</dbReference>
<name>A0ACA9LVK3_9GLOM</name>
<dbReference type="Proteomes" id="UP000789860">
    <property type="component" value="Unassembled WGS sequence"/>
</dbReference>